<dbReference type="AlphaFoldDB" id="I3D2Y6"/>
<dbReference type="EMBL" id="AEXL02000087">
    <property type="protein sequence ID" value="EIJ66079.1"/>
    <property type="molecule type" value="Genomic_DNA"/>
</dbReference>
<reference evidence="1 2" key="1">
    <citation type="journal article" date="2012" name="J. Bacteriol.">
        <title>Genome sequence of "Candidatus Nitrosopumilus salaria" BD31, an ammonia-oxidizing archaeon from the San Francisco Bay estuary.</title>
        <authorList>
            <person name="Mosier A.C."/>
            <person name="Allen E.E."/>
            <person name="Kim M."/>
            <person name="Ferriera S."/>
            <person name="Francis C.A."/>
        </authorList>
    </citation>
    <scope>NUCLEOTIDE SEQUENCE [LARGE SCALE GENOMIC DNA]</scope>
    <source>
        <strain evidence="1 2">BD31</strain>
    </source>
</reference>
<keyword evidence="2" id="KW-1185">Reference proteome</keyword>
<name>I3D2Y6_9ARCH</name>
<evidence type="ECO:0000313" key="2">
    <source>
        <dbReference type="Proteomes" id="UP000003423"/>
    </source>
</evidence>
<evidence type="ECO:0008006" key="3">
    <source>
        <dbReference type="Google" id="ProtNLM"/>
    </source>
</evidence>
<sequence>MGSSASIILIHRQSPFFLIFFILLVLFGTASTADAHTAKVVGDFKIDIGWEKEPPLVGIANSVIFTVTLADESDKLLNDMIFFNKINDSDDKPNNTHLSDLTNSTEAYIKIDNSKTRLVLEESREKLGVYTAKYTPDKIGVPSINFAGVIKNLEFELTSKIETIEKNPDMNKIPDWIKNNAKWWADDQIDDDSFVQGIQYLIKEKIITVTNTMSDNSETSSNIPNWIKNNAKWWADGNIAEDDFLKGIEFLVRSGIIGVN</sequence>
<accession>I3D2Y6</accession>
<comment type="caution">
    <text evidence="1">The sequence shown here is derived from an EMBL/GenBank/DDBJ whole genome shotgun (WGS) entry which is preliminary data.</text>
</comment>
<protein>
    <recommendedName>
        <fullName evidence="3">Peptidase</fullName>
    </recommendedName>
</protein>
<dbReference type="Proteomes" id="UP000003423">
    <property type="component" value="Unassembled WGS sequence"/>
</dbReference>
<dbReference type="PATRIC" id="fig|859350.6.peg.869"/>
<proteinExistence type="predicted"/>
<gene>
    <name evidence="1" type="ORF">BD31_I0593</name>
</gene>
<evidence type="ECO:0000313" key="1">
    <source>
        <dbReference type="EMBL" id="EIJ66079.1"/>
    </source>
</evidence>
<organism evidence="1 2">
    <name type="scientific">Candidatus Nitrosopumilus salarius BD31</name>
    <dbReference type="NCBI Taxonomy" id="859350"/>
    <lineage>
        <taxon>Archaea</taxon>
        <taxon>Nitrososphaerota</taxon>
        <taxon>Nitrososphaeria</taxon>
        <taxon>Nitrosopumilales</taxon>
        <taxon>Nitrosopumilaceae</taxon>
        <taxon>Nitrosopumilus</taxon>
    </lineage>
</organism>